<dbReference type="EMBL" id="CAHIKZ030003431">
    <property type="protein sequence ID" value="CAE1300174.1"/>
    <property type="molecule type" value="Genomic_DNA"/>
</dbReference>
<evidence type="ECO:0000313" key="4">
    <source>
        <dbReference type="EMBL" id="CAE1300174.1"/>
    </source>
</evidence>
<dbReference type="Proteomes" id="UP000597762">
    <property type="component" value="Unassembled WGS sequence"/>
</dbReference>
<evidence type="ECO:0000256" key="2">
    <source>
        <dbReference type="SAM" id="SignalP"/>
    </source>
</evidence>
<comment type="caution">
    <text evidence="4">The sequence shown here is derived from an EMBL/GenBank/DDBJ whole genome shotgun (WGS) entry which is preliminary data.</text>
</comment>
<keyword evidence="2" id="KW-0732">Signal</keyword>
<accession>A0A812DE75</accession>
<organism evidence="4 5">
    <name type="scientific">Acanthosepion pharaonis</name>
    <name type="common">Pharaoh cuttlefish</name>
    <name type="synonym">Sepia pharaonis</name>
    <dbReference type="NCBI Taxonomy" id="158019"/>
    <lineage>
        <taxon>Eukaryota</taxon>
        <taxon>Metazoa</taxon>
        <taxon>Spiralia</taxon>
        <taxon>Lophotrochozoa</taxon>
        <taxon>Mollusca</taxon>
        <taxon>Cephalopoda</taxon>
        <taxon>Coleoidea</taxon>
        <taxon>Decapodiformes</taxon>
        <taxon>Sepiida</taxon>
        <taxon>Sepiina</taxon>
        <taxon>Sepiidae</taxon>
        <taxon>Acanthosepion</taxon>
    </lineage>
</organism>
<evidence type="ECO:0000256" key="1">
    <source>
        <dbReference type="ARBA" id="ARBA00023157"/>
    </source>
</evidence>
<reference evidence="4" key="1">
    <citation type="submission" date="2021-01" db="EMBL/GenBank/DDBJ databases">
        <authorList>
            <person name="Li R."/>
            <person name="Bekaert M."/>
        </authorList>
    </citation>
    <scope>NUCLEOTIDE SEQUENCE</scope>
    <source>
        <strain evidence="4">Farmed</strain>
    </source>
</reference>
<keyword evidence="5" id="KW-1185">Reference proteome</keyword>
<feature type="chain" id="PRO_5033006715" description="Saposin B-type domain-containing protein" evidence="2">
    <location>
        <begin position="21"/>
        <end position="171"/>
    </location>
</feature>
<keyword evidence="1" id="KW-1015">Disulfide bond</keyword>
<feature type="domain" description="Saposin B-type" evidence="3">
    <location>
        <begin position="31"/>
        <end position="128"/>
    </location>
</feature>
<name>A0A812DE75_ACAPH</name>
<gene>
    <name evidence="4" type="ORF">SPHA_53665</name>
</gene>
<dbReference type="InterPro" id="IPR008139">
    <property type="entry name" value="SaposinB_dom"/>
</dbReference>
<evidence type="ECO:0000313" key="5">
    <source>
        <dbReference type="Proteomes" id="UP000597762"/>
    </source>
</evidence>
<proteinExistence type="predicted"/>
<dbReference type="PROSITE" id="PS50015">
    <property type="entry name" value="SAP_B"/>
    <property type="match status" value="1"/>
</dbReference>
<dbReference type="OrthoDB" id="6053792at2759"/>
<dbReference type="AlphaFoldDB" id="A0A812DE75"/>
<sequence length="171" mass="19465">MRALVFFAACLSVIIIDTFADMPSFKYTQQADCTCNACQFAIKELDYWLRMTGKTGHYSLEAAVAKSIEAVCNKKNIKDDRIRKKIIQCQKLLEEHALLIKEALIEHFESDEPRSYLKLIQEVCHEKLSLCSPGKQAKDDFENSMRFNTANKMEVSFSGTIKAVNPVKESD</sequence>
<feature type="signal peptide" evidence="2">
    <location>
        <begin position="1"/>
        <end position="20"/>
    </location>
</feature>
<protein>
    <recommendedName>
        <fullName evidence="3">Saposin B-type domain-containing protein</fullName>
    </recommendedName>
</protein>
<evidence type="ECO:0000259" key="3">
    <source>
        <dbReference type="PROSITE" id="PS50015"/>
    </source>
</evidence>